<keyword evidence="10" id="KW-1185">Reference proteome</keyword>
<organism evidence="9 10">
    <name type="scientific">Rhodoblastus acidophilus</name>
    <name type="common">Rhodopseudomonas acidophila</name>
    <dbReference type="NCBI Taxonomy" id="1074"/>
    <lineage>
        <taxon>Bacteria</taxon>
        <taxon>Pseudomonadati</taxon>
        <taxon>Pseudomonadota</taxon>
        <taxon>Alphaproteobacteria</taxon>
        <taxon>Hyphomicrobiales</taxon>
        <taxon>Rhodoblastaceae</taxon>
        <taxon>Rhodoblastus</taxon>
    </lineage>
</organism>
<dbReference type="Proteomes" id="UP000198418">
    <property type="component" value="Unassembled WGS sequence"/>
</dbReference>
<feature type="compositionally biased region" description="Basic and acidic residues" evidence="6">
    <location>
        <begin position="447"/>
        <end position="469"/>
    </location>
</feature>
<dbReference type="Gene3D" id="2.30.42.10">
    <property type="match status" value="1"/>
</dbReference>
<dbReference type="InterPro" id="IPR001478">
    <property type="entry name" value="PDZ"/>
</dbReference>
<dbReference type="GO" id="GO:0007165">
    <property type="term" value="P:signal transduction"/>
    <property type="evidence" value="ECO:0007669"/>
    <property type="project" value="TreeGrafter"/>
</dbReference>
<dbReference type="InterPro" id="IPR036034">
    <property type="entry name" value="PDZ_sf"/>
</dbReference>
<evidence type="ECO:0000313" key="9">
    <source>
        <dbReference type="EMBL" id="SNB65281.1"/>
    </source>
</evidence>
<keyword evidence="2 5" id="KW-0645">Protease</keyword>
<dbReference type="InterPro" id="IPR029045">
    <property type="entry name" value="ClpP/crotonase-like_dom_sf"/>
</dbReference>
<evidence type="ECO:0000256" key="4">
    <source>
        <dbReference type="ARBA" id="ARBA00022825"/>
    </source>
</evidence>
<keyword evidence="7" id="KW-0732">Signal</keyword>
<dbReference type="Gene3D" id="3.30.750.44">
    <property type="match status" value="1"/>
</dbReference>
<dbReference type="InterPro" id="IPR055210">
    <property type="entry name" value="CtpA/B_N"/>
</dbReference>
<dbReference type="Gene3D" id="3.90.226.10">
    <property type="entry name" value="2-enoyl-CoA Hydratase, Chain A, domain 1"/>
    <property type="match status" value="1"/>
</dbReference>
<dbReference type="RefSeq" id="WP_206605433.1">
    <property type="nucleotide sequence ID" value="NZ_FYDG01000002.1"/>
</dbReference>
<keyword evidence="4 5" id="KW-0720">Serine protease</keyword>
<proteinExistence type="inferred from homology"/>
<feature type="domain" description="PDZ" evidence="8">
    <location>
        <begin position="95"/>
        <end position="161"/>
    </location>
</feature>
<dbReference type="GO" id="GO:0030288">
    <property type="term" value="C:outer membrane-bounded periplasmic space"/>
    <property type="evidence" value="ECO:0007669"/>
    <property type="project" value="TreeGrafter"/>
</dbReference>
<evidence type="ECO:0000256" key="6">
    <source>
        <dbReference type="SAM" id="MobiDB-lite"/>
    </source>
</evidence>
<accession>A0A212QZX8</accession>
<dbReference type="FunFam" id="2.30.42.10:FF:000063">
    <property type="entry name" value="Peptidase, S41 family"/>
    <property type="match status" value="1"/>
</dbReference>
<feature type="signal peptide" evidence="7">
    <location>
        <begin position="1"/>
        <end position="18"/>
    </location>
</feature>
<name>A0A212QZX8_RHOAC</name>
<dbReference type="Pfam" id="PF17820">
    <property type="entry name" value="PDZ_6"/>
    <property type="match status" value="1"/>
</dbReference>
<evidence type="ECO:0000256" key="1">
    <source>
        <dbReference type="ARBA" id="ARBA00009179"/>
    </source>
</evidence>
<dbReference type="AlphaFoldDB" id="A0A212QZX8"/>
<dbReference type="PROSITE" id="PS50106">
    <property type="entry name" value="PDZ"/>
    <property type="match status" value="1"/>
</dbReference>
<evidence type="ECO:0000256" key="7">
    <source>
        <dbReference type="SAM" id="SignalP"/>
    </source>
</evidence>
<dbReference type="SMART" id="SM00245">
    <property type="entry name" value="TSPc"/>
    <property type="match status" value="1"/>
</dbReference>
<dbReference type="InterPro" id="IPR004447">
    <property type="entry name" value="Peptidase_S41A"/>
</dbReference>
<dbReference type="SUPFAM" id="SSF50156">
    <property type="entry name" value="PDZ domain-like"/>
    <property type="match status" value="1"/>
</dbReference>
<evidence type="ECO:0000256" key="5">
    <source>
        <dbReference type="RuleBase" id="RU004404"/>
    </source>
</evidence>
<dbReference type="InterPro" id="IPR005151">
    <property type="entry name" value="Tail-specific_protease"/>
</dbReference>
<dbReference type="GO" id="GO:0006508">
    <property type="term" value="P:proteolysis"/>
    <property type="evidence" value="ECO:0007669"/>
    <property type="project" value="UniProtKB-KW"/>
</dbReference>
<dbReference type="PANTHER" id="PTHR32060">
    <property type="entry name" value="TAIL-SPECIFIC PROTEASE"/>
    <property type="match status" value="1"/>
</dbReference>
<dbReference type="FunFam" id="3.90.226.10:FF:000029">
    <property type="entry name" value="Peptidase, S41 family"/>
    <property type="match status" value="1"/>
</dbReference>
<evidence type="ECO:0000256" key="2">
    <source>
        <dbReference type="ARBA" id="ARBA00022670"/>
    </source>
</evidence>
<feature type="region of interest" description="Disordered" evidence="6">
    <location>
        <begin position="444"/>
        <end position="506"/>
    </location>
</feature>
<dbReference type="CDD" id="cd06782">
    <property type="entry name" value="cpPDZ_CPP-like"/>
    <property type="match status" value="1"/>
</dbReference>
<sequence length="506" mass="53604">MRKTSLVLLGVVMGASVASIGARVPFSSPWAPSGAHAASSDVYRSLNLFGDVFEKVRADYVEKPDDKKMVEAAVSGMLASLDPHSSYMDAKSFQDMQIQTQGKFGGLGIEVMQEDGLVKVVAPIDDTPAARAGILSGDFITAIDGEAVQGMTLNQAVDKMRGEVNTNVKLTLARGPKKDKVEVTLTRAVIQIKSVRSRVEQPDVGYIRITQFTEQTYEGLKDAMQKVQKDIPADKFKGYIIDLRNNPGGLLDQSVAVVNAFIDHGEIVSTRGRNADETQRYNARPIDLSKGKPVVVLINGGSASASEIVAGALQDHKRATLIGTRSFGKGSVQTIIPLGLNNGALRLTTARYYTPSGRSIQAKGIEPDVMVLEDVPDELKGKDKTEGEASLKGHLKNGENEEHGSQAYVPPDAAKDKALHAALDLLRGVKTADALKAESAKAMADAAKPESKSGEAKSEAKSGEAKAVDKPAVGRPTEAPSAAPPVGPNGEPVLKQGPTPAPVPEK</sequence>
<reference evidence="10" key="1">
    <citation type="submission" date="2017-06" db="EMBL/GenBank/DDBJ databases">
        <authorList>
            <person name="Varghese N."/>
            <person name="Submissions S."/>
        </authorList>
    </citation>
    <scope>NUCLEOTIDE SEQUENCE [LARGE SCALE GENOMIC DNA]</scope>
    <source>
        <strain evidence="10">DSM 137</strain>
    </source>
</reference>
<keyword evidence="3 5" id="KW-0378">Hydrolase</keyword>
<dbReference type="SUPFAM" id="SSF52096">
    <property type="entry name" value="ClpP/crotonase"/>
    <property type="match status" value="1"/>
</dbReference>
<dbReference type="CDD" id="cd07560">
    <property type="entry name" value="Peptidase_S41_CPP"/>
    <property type="match status" value="1"/>
</dbReference>
<dbReference type="PANTHER" id="PTHR32060:SF30">
    <property type="entry name" value="CARBOXY-TERMINAL PROCESSING PROTEASE CTPA"/>
    <property type="match status" value="1"/>
</dbReference>
<dbReference type="NCBIfam" id="TIGR00225">
    <property type="entry name" value="prc"/>
    <property type="match status" value="1"/>
</dbReference>
<evidence type="ECO:0000313" key="10">
    <source>
        <dbReference type="Proteomes" id="UP000198418"/>
    </source>
</evidence>
<feature type="chain" id="PRO_5012284477" evidence="7">
    <location>
        <begin position="19"/>
        <end position="506"/>
    </location>
</feature>
<evidence type="ECO:0000259" key="8">
    <source>
        <dbReference type="PROSITE" id="PS50106"/>
    </source>
</evidence>
<dbReference type="Pfam" id="PF03572">
    <property type="entry name" value="Peptidase_S41"/>
    <property type="match status" value="1"/>
</dbReference>
<protein>
    <submittedName>
        <fullName evidence="9">Carboxyl-terminal processing protease</fullName>
    </submittedName>
</protein>
<dbReference type="InterPro" id="IPR041489">
    <property type="entry name" value="PDZ_6"/>
</dbReference>
<dbReference type="EMBL" id="FYDG01000002">
    <property type="protein sequence ID" value="SNB65281.1"/>
    <property type="molecule type" value="Genomic_DNA"/>
</dbReference>
<dbReference type="GO" id="GO:0004175">
    <property type="term" value="F:endopeptidase activity"/>
    <property type="evidence" value="ECO:0007669"/>
    <property type="project" value="TreeGrafter"/>
</dbReference>
<dbReference type="Pfam" id="PF22694">
    <property type="entry name" value="CtpB_N-like"/>
    <property type="match status" value="1"/>
</dbReference>
<dbReference type="SMART" id="SM00228">
    <property type="entry name" value="PDZ"/>
    <property type="match status" value="1"/>
</dbReference>
<gene>
    <name evidence="9" type="ORF">SAMN06265338_102184</name>
</gene>
<dbReference type="GO" id="GO:0008236">
    <property type="term" value="F:serine-type peptidase activity"/>
    <property type="evidence" value="ECO:0007669"/>
    <property type="project" value="UniProtKB-KW"/>
</dbReference>
<evidence type="ECO:0000256" key="3">
    <source>
        <dbReference type="ARBA" id="ARBA00022801"/>
    </source>
</evidence>
<comment type="similarity">
    <text evidence="1 5">Belongs to the peptidase S41A family.</text>
</comment>